<keyword evidence="2" id="KW-0611">Plant defense</keyword>
<dbReference type="GO" id="GO:0038023">
    <property type="term" value="F:signaling receptor activity"/>
    <property type="evidence" value="ECO:0007669"/>
    <property type="project" value="InterPro"/>
</dbReference>
<dbReference type="PANTHER" id="PTHR31213">
    <property type="entry name" value="OS08G0374000 PROTEIN-RELATED"/>
    <property type="match status" value="1"/>
</dbReference>
<dbReference type="KEGG" id="rarg:115751769"/>
<dbReference type="GO" id="GO:0005737">
    <property type="term" value="C:cytoplasm"/>
    <property type="evidence" value="ECO:0007669"/>
    <property type="project" value="TreeGrafter"/>
</dbReference>
<keyword evidence="3" id="KW-0568">Pathogenesis-related protein</keyword>
<dbReference type="Pfam" id="PF00407">
    <property type="entry name" value="Bet_v_1"/>
    <property type="match status" value="1"/>
</dbReference>
<dbReference type="RefSeq" id="XP_030545616.1">
    <property type="nucleotide sequence ID" value="XM_030689756.2"/>
</dbReference>
<dbReference type="InterPro" id="IPR023393">
    <property type="entry name" value="START-like_dom_sf"/>
</dbReference>
<dbReference type="CDD" id="cd07816">
    <property type="entry name" value="Bet_v1-like"/>
    <property type="match status" value="1"/>
</dbReference>
<proteinExistence type="inferred from homology"/>
<dbReference type="GO" id="GO:0006952">
    <property type="term" value="P:defense response"/>
    <property type="evidence" value="ECO:0007669"/>
    <property type="project" value="UniProtKB-KW"/>
</dbReference>
<keyword evidence="5" id="KW-1185">Reference proteome</keyword>
<evidence type="ECO:0000313" key="5">
    <source>
        <dbReference type="Proteomes" id="UP000827889"/>
    </source>
</evidence>
<dbReference type="PANTHER" id="PTHR31213:SF70">
    <property type="entry name" value="MAJOR ALLERGEN PRU AR 1-LIKE"/>
    <property type="match status" value="1"/>
</dbReference>
<dbReference type="GeneID" id="115751769"/>
<dbReference type="GO" id="GO:0010427">
    <property type="term" value="F:abscisic acid binding"/>
    <property type="evidence" value="ECO:0007669"/>
    <property type="project" value="InterPro"/>
</dbReference>
<dbReference type="AlphaFoldDB" id="A0A8B8QES6"/>
<evidence type="ECO:0000256" key="3">
    <source>
        <dbReference type="ARBA" id="ARBA00023265"/>
    </source>
</evidence>
<dbReference type="InterPro" id="IPR024949">
    <property type="entry name" value="Bet_v_I_allergen"/>
</dbReference>
<sequence length="157" mass="17469">MGVFAFKDEYISTIPPARLFKAIAVDSHNLFPKLMPQAIKSVDIIEGDGGVGTIKQINVIEGSRIISIKSRVDDLNQETLTYRYTMIDLKEKFESIVHEVKFEPTPEGGSKSKITGTCSAKSDVELKEEDVKVDKEKILGTFKAVEAYLLQNPNVYA</sequence>
<evidence type="ECO:0000256" key="1">
    <source>
        <dbReference type="ARBA" id="ARBA00009744"/>
    </source>
</evidence>
<dbReference type="FunFam" id="3.30.530.20:FF:000007">
    <property type="entry name" value="Major pollen allergen Bet v 1-A"/>
    <property type="match status" value="1"/>
</dbReference>
<organism evidence="5 6">
    <name type="scientific">Rhodamnia argentea</name>
    <dbReference type="NCBI Taxonomy" id="178133"/>
    <lineage>
        <taxon>Eukaryota</taxon>
        <taxon>Viridiplantae</taxon>
        <taxon>Streptophyta</taxon>
        <taxon>Embryophyta</taxon>
        <taxon>Tracheophyta</taxon>
        <taxon>Spermatophyta</taxon>
        <taxon>Magnoliopsida</taxon>
        <taxon>eudicotyledons</taxon>
        <taxon>Gunneridae</taxon>
        <taxon>Pentapetalae</taxon>
        <taxon>rosids</taxon>
        <taxon>malvids</taxon>
        <taxon>Myrtales</taxon>
        <taxon>Myrtaceae</taxon>
        <taxon>Myrtoideae</taxon>
        <taxon>Myrteae</taxon>
        <taxon>Australasian group</taxon>
        <taxon>Rhodamnia</taxon>
    </lineage>
</organism>
<dbReference type="PRINTS" id="PR00634">
    <property type="entry name" value="BETALLERGEN"/>
</dbReference>
<gene>
    <name evidence="6" type="primary">LOC115751769</name>
</gene>
<evidence type="ECO:0000313" key="6">
    <source>
        <dbReference type="RefSeq" id="XP_030545616.1"/>
    </source>
</evidence>
<name>A0A8B8QES6_9MYRT</name>
<dbReference type="GO" id="GO:0005634">
    <property type="term" value="C:nucleus"/>
    <property type="evidence" value="ECO:0007669"/>
    <property type="project" value="TreeGrafter"/>
</dbReference>
<dbReference type="GO" id="GO:0004864">
    <property type="term" value="F:protein phosphatase inhibitor activity"/>
    <property type="evidence" value="ECO:0007669"/>
    <property type="project" value="InterPro"/>
</dbReference>
<protein>
    <submittedName>
        <fullName evidence="6">Major allergen Pru ar 1-like</fullName>
    </submittedName>
</protein>
<accession>A0A8B8QES6</accession>
<comment type="similarity">
    <text evidence="1">Belongs to the BetVI family.</text>
</comment>
<dbReference type="Proteomes" id="UP000827889">
    <property type="component" value="Chromosome 1"/>
</dbReference>
<dbReference type="GO" id="GO:0009738">
    <property type="term" value="P:abscisic acid-activated signaling pathway"/>
    <property type="evidence" value="ECO:0007669"/>
    <property type="project" value="InterPro"/>
</dbReference>
<reference evidence="5" key="1">
    <citation type="submission" date="2025-05" db="UniProtKB">
        <authorList>
            <consortium name="RefSeq"/>
        </authorList>
    </citation>
    <scope>NUCLEOTIDE SEQUENCE [LARGE SCALE GENOMIC DNA]</scope>
</reference>
<dbReference type="InterPro" id="IPR050279">
    <property type="entry name" value="Plant_def-hormone_signal"/>
</dbReference>
<evidence type="ECO:0000259" key="4">
    <source>
        <dbReference type="Pfam" id="PF00407"/>
    </source>
</evidence>
<dbReference type="OrthoDB" id="1879545at2759"/>
<evidence type="ECO:0000256" key="2">
    <source>
        <dbReference type="ARBA" id="ARBA00022821"/>
    </source>
</evidence>
<reference evidence="6" key="2">
    <citation type="submission" date="2025-08" db="UniProtKB">
        <authorList>
            <consortium name="RefSeq"/>
        </authorList>
    </citation>
    <scope>IDENTIFICATION</scope>
    <source>
        <tissue evidence="6">Leaf</tissue>
    </source>
</reference>
<dbReference type="Gene3D" id="3.30.530.20">
    <property type="match status" value="1"/>
</dbReference>
<feature type="domain" description="Bet v I/Major latex protein" evidence="4">
    <location>
        <begin position="2"/>
        <end position="152"/>
    </location>
</feature>
<dbReference type="InterPro" id="IPR000916">
    <property type="entry name" value="Bet_v_I/MLP"/>
</dbReference>
<dbReference type="SUPFAM" id="SSF55961">
    <property type="entry name" value="Bet v1-like"/>
    <property type="match status" value="1"/>
</dbReference>